<dbReference type="EMBL" id="FO082272">
    <property type="protein sequence ID" value="CCO65945.1"/>
    <property type="molecule type" value="Genomic_DNA"/>
</dbReference>
<feature type="compositionally biased region" description="Basic and acidic residues" evidence="1">
    <location>
        <begin position="99"/>
        <end position="117"/>
    </location>
</feature>
<dbReference type="STRING" id="41875.K8F1J0"/>
<feature type="compositionally biased region" description="Low complexity" evidence="1">
    <location>
        <begin position="428"/>
        <end position="437"/>
    </location>
</feature>
<feature type="compositionally biased region" description="Basic and acidic residues" evidence="1">
    <location>
        <begin position="908"/>
        <end position="918"/>
    </location>
</feature>
<dbReference type="PROSITE" id="PS50172">
    <property type="entry name" value="BRCT"/>
    <property type="match status" value="2"/>
</dbReference>
<feature type="compositionally biased region" description="Basic and acidic residues" evidence="1">
    <location>
        <begin position="701"/>
        <end position="710"/>
    </location>
</feature>
<dbReference type="Proteomes" id="UP000198341">
    <property type="component" value="Chromosome 7"/>
</dbReference>
<feature type="compositionally biased region" description="Acidic residues" evidence="1">
    <location>
        <begin position="331"/>
        <end position="363"/>
    </location>
</feature>
<feature type="compositionally biased region" description="Low complexity" evidence="1">
    <location>
        <begin position="736"/>
        <end position="761"/>
    </location>
</feature>
<feature type="compositionally biased region" description="Acidic residues" evidence="1">
    <location>
        <begin position="534"/>
        <end position="551"/>
    </location>
</feature>
<feature type="domain" description="BRCT" evidence="2">
    <location>
        <begin position="928"/>
        <end position="1034"/>
    </location>
</feature>
<feature type="domain" description="BRCT" evidence="2">
    <location>
        <begin position="1042"/>
        <end position="1145"/>
    </location>
</feature>
<evidence type="ECO:0000256" key="1">
    <source>
        <dbReference type="SAM" id="MobiDB-lite"/>
    </source>
</evidence>
<feature type="region of interest" description="Disordered" evidence="1">
    <location>
        <begin position="835"/>
        <end position="928"/>
    </location>
</feature>
<evidence type="ECO:0000313" key="3">
    <source>
        <dbReference type="EMBL" id="CCO65945.1"/>
    </source>
</evidence>
<dbReference type="KEGG" id="bpg:Bathy07g01800"/>
<feature type="compositionally biased region" description="Acidic residues" evidence="1">
    <location>
        <begin position="198"/>
        <end position="211"/>
    </location>
</feature>
<feature type="compositionally biased region" description="Acidic residues" evidence="1">
    <location>
        <begin position="628"/>
        <end position="640"/>
    </location>
</feature>
<feature type="compositionally biased region" description="Basic and acidic residues" evidence="1">
    <location>
        <begin position="385"/>
        <end position="400"/>
    </location>
</feature>
<feature type="compositionally biased region" description="Polar residues" evidence="1">
    <location>
        <begin position="508"/>
        <end position="520"/>
    </location>
</feature>
<keyword evidence="4" id="KW-1185">Reference proteome</keyword>
<sequence>MYMISSSKKQQQPPHHHHHPTTTTTTPNASKNSYFRFTKTDLETTERELLLQCEETKRGNEINAIRAVVAGGEREAIRSALSLVGGFGDVVGRTTAAEGRARRDDGDDDDGRGGKGNEEDDEESILAREGRMVLKMARQKENMDQFTFSRTTTTTRREEEENEENEIEKREERTEKLTEMNTESAKRTFELESRGWETEETVVAEEEEGEGDGAGKAREEEEMEERRTVFEEKEDGGEEEIRGAEDEEEDRTQKYGGTPTQTQTNNNEYNNNSVGQSRNDLFRASGIAGGETVDPQGTQRVEPSFAEEEEEGGEERATEPVPVTTIAATQDDLEEEEEKEEEVVVVVEEKEEEEESEDDEEIEIVGTQVIASEDEEEKEEEKDKEEDTQQRAHDAAHDVIEDTAAEAALDVALEDDEEGAGAPILATPADAPPAKNKQPPPLPPRRGNAGSVIPATELSVGTQNVSATAPSGNAHVATVKVVASAAENALRKQMETRKKQAFGIESVAPQSLNPNSSDVEMQTERSKGDRKEEQEEGDGDDYKNDDDDDDNEQKHNQSPDLAEYYSQRVNETDQEDEIEEDDDDEEEEDEIVYRSQLTQQDDEGGVLHRPKNVKFSMPVILGDGEMSSSEEEEEEEDDDDCRNARDGKEDEGEDFDDLEDDDDEEFGEEDKEDEEPRGRKRTSEISSHAMRASKRKRKPKKFFDDTQRQEEDVDIEEEEEEEEEAPQPPPFVPRGTTQIRRSARAATTTTQKTSPPASTSLTKKKKAAPPPPASKTPTSTATFSSASKGQTWSNYLSGCPKCRYSSCNACRPMHVRAIDGDESAQQRVIKWNERREEKVASASRSLGQKAKASNVRMRRTSSVHAAARTISMSLTPIKQTSTATKSRKSATDKRRKSTQSVQQSRRRNSVEDSAEKRKSITGGGGGGKTTALFSGLSFMITSMPSSRVMNEMRASITENGGRLFDSIPKFSSSKRVPARKQIVVLPTMNNNSEKRKETAKCLYARAIGARLRSVRWVRESLEKNRIMENDGQNATQPTKLNFQGTSFLLLGNTFFQDEFSNLMLHAGANTVMTCGKMTKKALNQALKRAQEEQNEIHAVVIQSSEKLSREIKSALSESRKIVVRHDWLTESLQRGEILEFLEYEVHL</sequence>
<proteinExistence type="predicted"/>
<feature type="compositionally biased region" description="Acidic residues" evidence="1">
    <location>
        <begin position="649"/>
        <end position="673"/>
    </location>
</feature>
<dbReference type="Gene3D" id="3.40.50.10190">
    <property type="entry name" value="BRCT domain"/>
    <property type="match status" value="2"/>
</dbReference>
<dbReference type="InterPro" id="IPR036420">
    <property type="entry name" value="BRCT_dom_sf"/>
</dbReference>
<feature type="compositionally biased region" description="Acidic residues" evidence="1">
    <location>
        <begin position="572"/>
        <end position="590"/>
    </location>
</feature>
<feature type="compositionally biased region" description="Basic residues" evidence="1">
    <location>
        <begin position="691"/>
        <end position="700"/>
    </location>
</feature>
<dbReference type="AlphaFoldDB" id="K8F1J0"/>
<protein>
    <submittedName>
        <fullName evidence="3">Unnamed protein product</fullName>
    </submittedName>
</protein>
<dbReference type="SMART" id="SM00292">
    <property type="entry name" value="BRCT"/>
    <property type="match status" value="2"/>
</dbReference>
<feature type="compositionally biased region" description="Basic residues" evidence="1">
    <location>
        <begin position="885"/>
        <end position="897"/>
    </location>
</feature>
<dbReference type="RefSeq" id="XP_007511857.1">
    <property type="nucleotide sequence ID" value="XM_007511795.1"/>
</dbReference>
<feature type="region of interest" description="Disordered" evidence="1">
    <location>
        <begin position="150"/>
        <end position="457"/>
    </location>
</feature>
<organism evidence="3 4">
    <name type="scientific">Bathycoccus prasinos</name>
    <dbReference type="NCBI Taxonomy" id="41875"/>
    <lineage>
        <taxon>Eukaryota</taxon>
        <taxon>Viridiplantae</taxon>
        <taxon>Chlorophyta</taxon>
        <taxon>Mamiellophyceae</taxon>
        <taxon>Mamiellales</taxon>
        <taxon>Bathycoccaceae</taxon>
        <taxon>Bathycoccus</taxon>
    </lineage>
</organism>
<evidence type="ECO:0000313" key="4">
    <source>
        <dbReference type="Proteomes" id="UP000198341"/>
    </source>
</evidence>
<name>K8F1J0_9CHLO</name>
<feature type="region of interest" description="Disordered" evidence="1">
    <location>
        <begin position="493"/>
        <end position="787"/>
    </location>
</feature>
<feature type="region of interest" description="Disordered" evidence="1">
    <location>
        <begin position="1"/>
        <end position="34"/>
    </location>
</feature>
<dbReference type="SUPFAM" id="SSF52113">
    <property type="entry name" value="BRCT domain"/>
    <property type="match status" value="1"/>
</dbReference>
<feature type="compositionally biased region" description="Basic and acidic residues" evidence="1">
    <location>
        <begin position="213"/>
        <end position="231"/>
    </location>
</feature>
<feature type="compositionally biased region" description="Basic and acidic residues" evidence="1">
    <location>
        <begin position="522"/>
        <end position="533"/>
    </location>
</feature>
<feature type="region of interest" description="Disordered" evidence="1">
    <location>
        <begin position="98"/>
        <end position="125"/>
    </location>
</feature>
<gene>
    <name evidence="3" type="ORF">Bathy07g01800</name>
</gene>
<feature type="compositionally biased region" description="Low complexity" evidence="1">
    <location>
        <begin position="258"/>
        <end position="272"/>
    </location>
</feature>
<feature type="compositionally biased region" description="Acidic residues" evidence="1">
    <location>
        <begin position="711"/>
        <end position="725"/>
    </location>
</feature>
<feature type="compositionally biased region" description="Basic and acidic residues" evidence="1">
    <location>
        <begin position="167"/>
        <end position="197"/>
    </location>
</feature>
<dbReference type="InterPro" id="IPR001357">
    <property type="entry name" value="BRCT_dom"/>
</dbReference>
<feature type="compositionally biased region" description="Acidic residues" evidence="1">
    <location>
        <begin position="372"/>
        <end position="384"/>
    </location>
</feature>
<feature type="compositionally biased region" description="Polar residues" evidence="1">
    <location>
        <begin position="1"/>
        <end position="12"/>
    </location>
</feature>
<accession>K8F1J0</accession>
<dbReference type="GeneID" id="19014670"/>
<evidence type="ECO:0000259" key="2">
    <source>
        <dbReference type="PROSITE" id="PS50172"/>
    </source>
</evidence>
<reference evidence="3 4" key="1">
    <citation type="submission" date="2011-10" db="EMBL/GenBank/DDBJ databases">
        <authorList>
            <person name="Genoscope - CEA"/>
        </authorList>
    </citation>
    <scope>NUCLEOTIDE SEQUENCE [LARGE SCALE GENOMIC DNA]</scope>
    <source>
        <strain evidence="3 4">RCC 1105</strain>
    </source>
</reference>
<feature type="compositionally biased region" description="Low complexity" evidence="1">
    <location>
        <begin position="775"/>
        <end position="787"/>
    </location>
</feature>
<feature type="compositionally biased region" description="Basic and acidic residues" evidence="1">
    <location>
        <begin position="674"/>
        <end position="683"/>
    </location>
</feature>
<dbReference type="eggNOG" id="ENOG502RDA7">
    <property type="taxonomic scope" value="Eukaryota"/>
</dbReference>